<dbReference type="GO" id="GO:0043565">
    <property type="term" value="F:sequence-specific DNA binding"/>
    <property type="evidence" value="ECO:0007669"/>
    <property type="project" value="TreeGrafter"/>
</dbReference>
<dbReference type="GO" id="GO:0009007">
    <property type="term" value="F:site-specific DNA-methyltransferase (adenine-specific) activity"/>
    <property type="evidence" value="ECO:0007669"/>
    <property type="project" value="UniProtKB-EC"/>
</dbReference>
<dbReference type="GO" id="GO:0009307">
    <property type="term" value="P:DNA restriction-modification system"/>
    <property type="evidence" value="ECO:0007669"/>
    <property type="project" value="InterPro"/>
</dbReference>
<evidence type="ECO:0000256" key="4">
    <source>
        <dbReference type="ARBA" id="ARBA00022679"/>
    </source>
</evidence>
<dbReference type="PANTHER" id="PTHR30481:SF3">
    <property type="entry name" value="DNA ADENINE METHYLASE"/>
    <property type="match status" value="1"/>
</dbReference>
<evidence type="ECO:0000256" key="5">
    <source>
        <dbReference type="ARBA" id="ARBA00022691"/>
    </source>
</evidence>
<keyword evidence="4 8" id="KW-0808">Transferase</keyword>
<dbReference type="RefSeq" id="WP_235666104.1">
    <property type="nucleotide sequence ID" value="NZ_LR215036.1"/>
</dbReference>
<keyword evidence="9" id="KW-1185">Reference proteome</keyword>
<comment type="catalytic activity">
    <reaction evidence="6">
        <text>a 2'-deoxyadenosine in DNA + S-adenosyl-L-methionine = an N(6)-methyl-2'-deoxyadenosine in DNA + S-adenosyl-L-homocysteine + H(+)</text>
        <dbReference type="Rhea" id="RHEA:15197"/>
        <dbReference type="Rhea" id="RHEA-COMP:12418"/>
        <dbReference type="Rhea" id="RHEA-COMP:12419"/>
        <dbReference type="ChEBI" id="CHEBI:15378"/>
        <dbReference type="ChEBI" id="CHEBI:57856"/>
        <dbReference type="ChEBI" id="CHEBI:59789"/>
        <dbReference type="ChEBI" id="CHEBI:90615"/>
        <dbReference type="ChEBI" id="CHEBI:90616"/>
        <dbReference type="EC" id="2.1.1.72"/>
    </reaction>
</comment>
<dbReference type="Gene3D" id="1.10.260.40">
    <property type="entry name" value="lambda repressor-like DNA-binding domains"/>
    <property type="match status" value="1"/>
</dbReference>
<comment type="similarity">
    <text evidence="1">Belongs to the N(4)/N(6)-methyltransferase family.</text>
</comment>
<dbReference type="KEGG" id="mcit:NCTC10181_00171"/>
<evidence type="ECO:0000259" key="7">
    <source>
        <dbReference type="PROSITE" id="PS50943"/>
    </source>
</evidence>
<dbReference type="InterPro" id="IPR010982">
    <property type="entry name" value="Lambda_DNA-bd_dom_sf"/>
</dbReference>
<dbReference type="Pfam" id="PF02086">
    <property type="entry name" value="MethyltransfD12"/>
    <property type="match status" value="1"/>
</dbReference>
<dbReference type="PRINTS" id="PR00505">
    <property type="entry name" value="D12N6MTFRASE"/>
</dbReference>
<dbReference type="Proteomes" id="UP000290985">
    <property type="component" value="Chromosome"/>
</dbReference>
<dbReference type="SUPFAM" id="SSF47413">
    <property type="entry name" value="lambda repressor-like DNA-binding domains"/>
    <property type="match status" value="1"/>
</dbReference>
<dbReference type="InterPro" id="IPR029063">
    <property type="entry name" value="SAM-dependent_MTases_sf"/>
</dbReference>
<dbReference type="InterPro" id="IPR012327">
    <property type="entry name" value="MeTrfase_D12"/>
</dbReference>
<dbReference type="SUPFAM" id="SSF53335">
    <property type="entry name" value="S-adenosyl-L-methionine-dependent methyltransferases"/>
    <property type="match status" value="1"/>
</dbReference>
<name>A0A449B179_9BACT</name>
<reference evidence="8 9" key="1">
    <citation type="submission" date="2019-01" db="EMBL/GenBank/DDBJ databases">
        <authorList>
            <consortium name="Pathogen Informatics"/>
        </authorList>
    </citation>
    <scope>NUCLEOTIDE SEQUENCE [LARGE SCALE GENOMIC DNA]</scope>
    <source>
        <strain evidence="8 9">NCTC10181</strain>
    </source>
</reference>
<dbReference type="EMBL" id="LR215036">
    <property type="protein sequence ID" value="VEU74336.1"/>
    <property type="molecule type" value="Genomic_DNA"/>
</dbReference>
<evidence type="ECO:0000313" key="9">
    <source>
        <dbReference type="Proteomes" id="UP000290985"/>
    </source>
</evidence>
<evidence type="ECO:0000256" key="3">
    <source>
        <dbReference type="ARBA" id="ARBA00022603"/>
    </source>
</evidence>
<dbReference type="PANTHER" id="PTHR30481">
    <property type="entry name" value="DNA ADENINE METHYLASE"/>
    <property type="match status" value="1"/>
</dbReference>
<organism evidence="8 9">
    <name type="scientific">Mycoplasmopsis citelli</name>
    <dbReference type="NCBI Taxonomy" id="171281"/>
    <lineage>
        <taxon>Bacteria</taxon>
        <taxon>Bacillati</taxon>
        <taxon>Mycoplasmatota</taxon>
        <taxon>Mycoplasmoidales</taxon>
        <taxon>Metamycoplasmataceae</taxon>
        <taxon>Mycoplasmopsis</taxon>
    </lineage>
</organism>
<gene>
    <name evidence="8" type="primary">dam_2</name>
    <name evidence="8" type="ORF">NCTC10181_00171</name>
</gene>
<dbReference type="CDD" id="cd00093">
    <property type="entry name" value="HTH_XRE"/>
    <property type="match status" value="1"/>
</dbReference>
<feature type="domain" description="HTH cro/C1-type" evidence="7">
    <location>
        <begin position="3"/>
        <end position="37"/>
    </location>
</feature>
<evidence type="ECO:0000256" key="1">
    <source>
        <dbReference type="ARBA" id="ARBA00006594"/>
    </source>
</evidence>
<keyword evidence="5" id="KW-0949">S-adenosyl-L-methionine</keyword>
<dbReference type="GO" id="GO:0006298">
    <property type="term" value="P:mismatch repair"/>
    <property type="evidence" value="ECO:0007669"/>
    <property type="project" value="TreeGrafter"/>
</dbReference>
<dbReference type="PROSITE" id="PS50943">
    <property type="entry name" value="HTH_CROC1"/>
    <property type="match status" value="1"/>
</dbReference>
<dbReference type="InterPro" id="IPR023095">
    <property type="entry name" value="Ade_MeTrfase_dom_2"/>
</dbReference>
<dbReference type="InterPro" id="IPR001387">
    <property type="entry name" value="Cro/C1-type_HTH"/>
</dbReference>
<proteinExistence type="inferred from homology"/>
<dbReference type="Gene3D" id="3.40.50.150">
    <property type="entry name" value="Vaccinia Virus protein VP39"/>
    <property type="match status" value="1"/>
</dbReference>
<evidence type="ECO:0000256" key="6">
    <source>
        <dbReference type="ARBA" id="ARBA00047942"/>
    </source>
</evidence>
<dbReference type="Gene3D" id="1.10.1020.10">
    <property type="entry name" value="Adenine-specific Methyltransferase, Domain 2"/>
    <property type="match status" value="1"/>
</dbReference>
<keyword evidence="3 8" id="KW-0489">Methyltransferase</keyword>
<dbReference type="GO" id="GO:0032259">
    <property type="term" value="P:methylation"/>
    <property type="evidence" value="ECO:0007669"/>
    <property type="project" value="UniProtKB-KW"/>
</dbReference>
<dbReference type="AlphaFoldDB" id="A0A449B179"/>
<protein>
    <recommendedName>
        <fullName evidence="2">site-specific DNA-methyltransferase (adenine-specific)</fullName>
        <ecNumber evidence="2">2.1.1.72</ecNumber>
    </recommendedName>
</protein>
<evidence type="ECO:0000313" key="8">
    <source>
        <dbReference type="EMBL" id="VEU74336.1"/>
    </source>
</evidence>
<accession>A0A449B179</accession>
<sequence length="112" mass="13004">MEIDRTNISKIEQGQINITIDKIEKIKKALSIEISKSFQDNQIKPFIKWAGGKAQILEHLKTYMPKSFDHYYETFVGGGAFFFEIAPFKATINDLNKELMLAYNCFQNQETF</sequence>
<dbReference type="GO" id="GO:1904047">
    <property type="term" value="F:S-adenosyl-L-methionine binding"/>
    <property type="evidence" value="ECO:0007669"/>
    <property type="project" value="TreeGrafter"/>
</dbReference>
<evidence type="ECO:0000256" key="2">
    <source>
        <dbReference type="ARBA" id="ARBA00011900"/>
    </source>
</evidence>
<dbReference type="EC" id="2.1.1.72" evidence="2"/>